<evidence type="ECO:0000313" key="1">
    <source>
        <dbReference type="EMBL" id="PAY72367.1"/>
    </source>
</evidence>
<dbReference type="Proteomes" id="UP000218430">
    <property type="component" value="Unassembled WGS sequence"/>
</dbReference>
<accession>A0A9Q5U1Z1</accession>
<sequence>MKSKFEWVRKAQRCLRMLSELHRLGYQQLRGMSYFNAQGFRFAIAPRDYFADNGIAIPTDKLSDSLVAITGAGHYFSWTDTDGNDARTLAEKFITRFPDIALTGKGRDWGYAGWLSELIGFLEQGDMVPTVCWEEMEGLPENLTTLPVWVEGQDNFNWIGNKSVISQSNPHFPLPITKAGQSRGEWWGRQPYWTDALHEISQVMQDGGRLVTIDVKRIGDQLFDVNGPAYRLLDAMSSVSEHEGYEGYKGAPRLVLALLWKLQEISEQSKP</sequence>
<dbReference type="EMBL" id="NIYS01000092">
    <property type="protein sequence ID" value="PAY72367.1"/>
    <property type="molecule type" value="Genomic_DNA"/>
</dbReference>
<proteinExistence type="predicted"/>
<evidence type="ECO:0000313" key="2">
    <source>
        <dbReference type="Proteomes" id="UP000218430"/>
    </source>
</evidence>
<name>A0A9Q5U1Z1_SHIBO</name>
<comment type="caution">
    <text evidence="1">The sequence shown here is derived from an EMBL/GenBank/DDBJ whole genome shotgun (WGS) entry which is preliminary data.</text>
</comment>
<gene>
    <name evidence="1" type="ORF">CEH00_14625</name>
</gene>
<reference evidence="2" key="1">
    <citation type="submission" date="2017-06" db="EMBL/GenBank/DDBJ databases">
        <title>WGS of SAMN07203007.</title>
        <authorList>
            <person name="Fouts D."/>
            <person name="Sutton G."/>
            <person name="Nguyen K."/>
            <person name="Thamlikitkul V."/>
        </authorList>
    </citation>
    <scope>NUCLEOTIDE SEQUENCE [LARGE SCALE GENOMIC DNA]</scope>
    <source>
        <strain evidence="2">ESBL-W3-2</strain>
    </source>
</reference>
<dbReference type="AlphaFoldDB" id="A0A9Q5U1Z1"/>
<protein>
    <submittedName>
        <fullName evidence="1">Uncharacterized protein</fullName>
    </submittedName>
</protein>
<organism evidence="1 2">
    <name type="scientific">Shigella boydii</name>
    <dbReference type="NCBI Taxonomy" id="621"/>
    <lineage>
        <taxon>Bacteria</taxon>
        <taxon>Pseudomonadati</taxon>
        <taxon>Pseudomonadota</taxon>
        <taxon>Gammaproteobacteria</taxon>
        <taxon>Enterobacterales</taxon>
        <taxon>Enterobacteriaceae</taxon>
        <taxon>Shigella</taxon>
    </lineage>
</organism>